<dbReference type="CDD" id="cd17574">
    <property type="entry name" value="REC_OmpR"/>
    <property type="match status" value="1"/>
</dbReference>
<accession>A0A974PCP6</accession>
<dbReference type="InterPro" id="IPR004358">
    <property type="entry name" value="Sig_transdc_His_kin-like_C"/>
</dbReference>
<dbReference type="SUPFAM" id="SSF47384">
    <property type="entry name" value="Homodimeric domain of signal transducing histidine kinase"/>
    <property type="match status" value="1"/>
</dbReference>
<dbReference type="Gene3D" id="3.40.50.2300">
    <property type="match status" value="1"/>
</dbReference>
<dbReference type="Gene3D" id="1.10.287.130">
    <property type="match status" value="1"/>
</dbReference>
<dbReference type="CDD" id="cd00383">
    <property type="entry name" value="trans_reg_C"/>
    <property type="match status" value="1"/>
</dbReference>
<dbReference type="InterPro" id="IPR005467">
    <property type="entry name" value="His_kinase_dom"/>
</dbReference>
<evidence type="ECO:0000256" key="19">
    <source>
        <dbReference type="SAM" id="Phobius"/>
    </source>
</evidence>
<evidence type="ECO:0000313" key="24">
    <source>
        <dbReference type="Proteomes" id="UP000595841"/>
    </source>
</evidence>
<dbReference type="SMART" id="SM00862">
    <property type="entry name" value="Trans_reg_C"/>
    <property type="match status" value="1"/>
</dbReference>
<dbReference type="InterPro" id="IPR036890">
    <property type="entry name" value="HATPase_C_sf"/>
</dbReference>
<evidence type="ECO:0000256" key="14">
    <source>
        <dbReference type="ARBA" id="ARBA00023125"/>
    </source>
</evidence>
<reference evidence="23 24" key="1">
    <citation type="submission" date="2021-01" db="EMBL/GenBank/DDBJ databases">
        <title>Whole genome sequence of Paenibacillus sonchi LMG 24727 for comparative genomics.</title>
        <authorList>
            <person name="Lee G."/>
            <person name="Kim M.-J."/>
            <person name="Lim K."/>
            <person name="Shin J.-H."/>
        </authorList>
    </citation>
    <scope>NUCLEOTIDE SEQUENCE [LARGE SCALE GENOMIC DNA]</scope>
    <source>
        <strain evidence="23 24">LMG 24727</strain>
    </source>
</reference>
<dbReference type="FunFam" id="3.30.565.10:FF:000013">
    <property type="entry name" value="Two-component sensor histidine kinase"/>
    <property type="match status" value="1"/>
</dbReference>
<dbReference type="Pfam" id="PF00072">
    <property type="entry name" value="Response_reg"/>
    <property type="match status" value="1"/>
</dbReference>
<keyword evidence="14 18" id="KW-0238">DNA-binding</keyword>
<organism evidence="23 24">
    <name type="scientific">Paenibacillus sonchi</name>
    <dbReference type="NCBI Taxonomy" id="373687"/>
    <lineage>
        <taxon>Bacteria</taxon>
        <taxon>Bacillati</taxon>
        <taxon>Bacillota</taxon>
        <taxon>Bacilli</taxon>
        <taxon>Bacillales</taxon>
        <taxon>Paenibacillaceae</taxon>
        <taxon>Paenibacillus</taxon>
        <taxon>Paenibacillus sonchi group</taxon>
    </lineage>
</organism>
<keyword evidence="5 17" id="KW-0597">Phosphoprotein</keyword>
<feature type="transmembrane region" description="Helical" evidence="19">
    <location>
        <begin position="246"/>
        <end position="268"/>
    </location>
</feature>
<dbReference type="InterPro" id="IPR003661">
    <property type="entry name" value="HisK_dim/P_dom"/>
</dbReference>
<dbReference type="PANTHER" id="PTHR43547">
    <property type="entry name" value="TWO-COMPONENT HISTIDINE KINASE"/>
    <property type="match status" value="1"/>
</dbReference>
<keyword evidence="12" id="KW-0902">Two-component regulatory system</keyword>
<keyword evidence="10" id="KW-0067">ATP-binding</keyword>
<dbReference type="SMART" id="SM00388">
    <property type="entry name" value="HisKA"/>
    <property type="match status" value="1"/>
</dbReference>
<comment type="catalytic activity">
    <reaction evidence="1">
        <text>ATP + protein L-histidine = ADP + protein N-phospho-L-histidine.</text>
        <dbReference type="EC" id="2.7.13.3"/>
    </reaction>
</comment>
<dbReference type="SMART" id="SM00448">
    <property type="entry name" value="REC"/>
    <property type="match status" value="1"/>
</dbReference>
<dbReference type="Pfam" id="PF02518">
    <property type="entry name" value="HATPase_c"/>
    <property type="match status" value="1"/>
</dbReference>
<dbReference type="PRINTS" id="PR00344">
    <property type="entry name" value="BCTRLSENSOR"/>
</dbReference>
<dbReference type="GO" id="GO:0003677">
    <property type="term" value="F:DNA binding"/>
    <property type="evidence" value="ECO:0007669"/>
    <property type="project" value="UniProtKB-UniRule"/>
</dbReference>
<dbReference type="InterPro" id="IPR001867">
    <property type="entry name" value="OmpR/PhoB-type_DNA-bd"/>
</dbReference>
<dbReference type="GO" id="GO:0005524">
    <property type="term" value="F:ATP binding"/>
    <property type="evidence" value="ECO:0007669"/>
    <property type="project" value="UniProtKB-KW"/>
</dbReference>
<evidence type="ECO:0000256" key="2">
    <source>
        <dbReference type="ARBA" id="ARBA00004370"/>
    </source>
</evidence>
<dbReference type="PROSITE" id="PS50109">
    <property type="entry name" value="HIS_KIN"/>
    <property type="match status" value="1"/>
</dbReference>
<dbReference type="CDD" id="cd00082">
    <property type="entry name" value="HisKA"/>
    <property type="match status" value="1"/>
</dbReference>
<comment type="subcellular location">
    <subcellularLocation>
        <location evidence="3">Cytoplasm</location>
    </subcellularLocation>
    <subcellularLocation>
        <location evidence="2">Membrane</location>
    </subcellularLocation>
</comment>
<evidence type="ECO:0000256" key="11">
    <source>
        <dbReference type="ARBA" id="ARBA00022989"/>
    </source>
</evidence>
<dbReference type="InterPro" id="IPR058211">
    <property type="entry name" value="VanR-like"/>
</dbReference>
<gene>
    <name evidence="23" type="primary">vanR</name>
    <name evidence="23" type="ORF">JI735_02180</name>
</gene>
<keyword evidence="9" id="KW-0418">Kinase</keyword>
<dbReference type="GO" id="GO:0016020">
    <property type="term" value="C:membrane"/>
    <property type="evidence" value="ECO:0007669"/>
    <property type="project" value="UniProtKB-SubCell"/>
</dbReference>
<evidence type="ECO:0000256" key="13">
    <source>
        <dbReference type="ARBA" id="ARBA00023015"/>
    </source>
</evidence>
<evidence type="ECO:0000256" key="4">
    <source>
        <dbReference type="ARBA" id="ARBA00012438"/>
    </source>
</evidence>
<dbReference type="Pfam" id="PF00512">
    <property type="entry name" value="HisKA"/>
    <property type="match status" value="1"/>
</dbReference>
<dbReference type="GO" id="GO:0006355">
    <property type="term" value="P:regulation of DNA-templated transcription"/>
    <property type="evidence" value="ECO:0007669"/>
    <property type="project" value="InterPro"/>
</dbReference>
<dbReference type="InterPro" id="IPR036388">
    <property type="entry name" value="WH-like_DNA-bd_sf"/>
</dbReference>
<keyword evidence="8" id="KW-0547">Nucleotide-binding</keyword>
<dbReference type="InterPro" id="IPR011006">
    <property type="entry name" value="CheY-like_superfamily"/>
</dbReference>
<dbReference type="SUPFAM" id="SSF52172">
    <property type="entry name" value="CheY-like"/>
    <property type="match status" value="1"/>
</dbReference>
<dbReference type="FunFam" id="3.40.50.2300:FF:000001">
    <property type="entry name" value="DNA-binding response regulator PhoB"/>
    <property type="match status" value="1"/>
</dbReference>
<dbReference type="Pfam" id="PF00486">
    <property type="entry name" value="Trans_reg_C"/>
    <property type="match status" value="1"/>
</dbReference>
<evidence type="ECO:0000256" key="15">
    <source>
        <dbReference type="ARBA" id="ARBA00023136"/>
    </source>
</evidence>
<evidence type="ECO:0000256" key="7">
    <source>
        <dbReference type="ARBA" id="ARBA00022692"/>
    </source>
</evidence>
<dbReference type="InterPro" id="IPR016032">
    <property type="entry name" value="Sig_transdc_resp-reg_C-effctor"/>
</dbReference>
<evidence type="ECO:0000256" key="12">
    <source>
        <dbReference type="ARBA" id="ARBA00023012"/>
    </source>
</evidence>
<feature type="domain" description="Response regulatory" evidence="21">
    <location>
        <begin position="4"/>
        <end position="117"/>
    </location>
</feature>
<evidence type="ECO:0000256" key="10">
    <source>
        <dbReference type="ARBA" id="ARBA00022840"/>
    </source>
</evidence>
<dbReference type="KEGG" id="pson:JI735_02180"/>
<dbReference type="SUPFAM" id="SSF55874">
    <property type="entry name" value="ATPase domain of HSP90 chaperone/DNA topoisomerase II/histidine kinase"/>
    <property type="match status" value="1"/>
</dbReference>
<sequence length="609" mass="70100">MIENILVVDDEQAITDLIEIYLKNENYKVTKFYNAQDALKYIEIEKVDLAILDVMLPDMNGFALCRRIRENYHFPVIMLTAKDEETDKITGLTMGADDYMTKPFRPLEMVARVKAQLRRYKKYQTMPTPDEAVISYSGLVMDVNTHECWLNGQPLSLTPTEFSILRVLCENKGKVISSEQLFHAVWGNEYYNKNNNTITVHIRHLREKMNDSVDQPKWIRTIWGWGTKLKSNKQINMNYAKLRMKVFVRMLSLILLALIAVDVLYSLVRGRLGEAGVRLLQYVFGYEYDHALSIYESVLRDHWEIIMLIAISAFFLIFFYFSLSWFTKYFNEVNAGIDALVTDEADIKLSPEMSSMEQKLVFVKQTLQKRELEVQLAEQNKRDLVMYLAHDIKTPLTSVIGYLSLLHEAPDMPKEQKENYTKITLEKAYHLERLINDFFEVERYNQQTIQLKKQNVDLSYMLIQMPDEFYPSLTPAGKRMIVNVEDTITVYGDSEKLARVFNNILKNAIAYSDDNSTIEVSAKVQKDMAAVTCTNTGTTIPPDKHNQIFDKFYRLNDARSTNTGGAGLGLAIAKEIVALHEGQIDMQSENGKTVFSVKLPLISQGGYHG</sequence>
<dbReference type="AlphaFoldDB" id="A0A974PCP6"/>
<dbReference type="GO" id="GO:0005737">
    <property type="term" value="C:cytoplasm"/>
    <property type="evidence" value="ECO:0007669"/>
    <property type="project" value="UniProtKB-SubCell"/>
</dbReference>
<keyword evidence="15 19" id="KW-0472">Membrane</keyword>
<protein>
    <recommendedName>
        <fullName evidence="4">histidine kinase</fullName>
        <ecNumber evidence="4">2.7.13.3</ecNumber>
    </recommendedName>
</protein>
<dbReference type="Proteomes" id="UP000595841">
    <property type="component" value="Chromosome"/>
</dbReference>
<dbReference type="EMBL" id="CP068595">
    <property type="protein sequence ID" value="QQZ61594.1"/>
    <property type="molecule type" value="Genomic_DNA"/>
</dbReference>
<dbReference type="InterPro" id="IPR003594">
    <property type="entry name" value="HATPase_dom"/>
</dbReference>
<evidence type="ECO:0000313" key="23">
    <source>
        <dbReference type="EMBL" id="QQZ61594.1"/>
    </source>
</evidence>
<feature type="modified residue" description="4-aspartylphosphate" evidence="17">
    <location>
        <position position="53"/>
    </location>
</feature>
<dbReference type="InterPro" id="IPR036097">
    <property type="entry name" value="HisK_dim/P_sf"/>
</dbReference>
<dbReference type="SUPFAM" id="SSF46894">
    <property type="entry name" value="C-terminal effector domain of the bipartite response regulators"/>
    <property type="match status" value="1"/>
</dbReference>
<feature type="DNA-binding region" description="OmpR/PhoB-type" evidence="18">
    <location>
        <begin position="131"/>
        <end position="231"/>
    </location>
</feature>
<evidence type="ECO:0000256" key="1">
    <source>
        <dbReference type="ARBA" id="ARBA00000085"/>
    </source>
</evidence>
<dbReference type="PANTHER" id="PTHR43547:SF2">
    <property type="entry name" value="HYBRID SIGNAL TRANSDUCTION HISTIDINE KINASE C"/>
    <property type="match status" value="1"/>
</dbReference>
<dbReference type="NCBIfam" id="NF033117">
    <property type="entry name" value="vanR_ACDEGLN"/>
    <property type="match status" value="1"/>
</dbReference>
<evidence type="ECO:0000259" key="21">
    <source>
        <dbReference type="PROSITE" id="PS50110"/>
    </source>
</evidence>
<dbReference type="InterPro" id="IPR001789">
    <property type="entry name" value="Sig_transdc_resp-reg_receiver"/>
</dbReference>
<dbReference type="PROSITE" id="PS50110">
    <property type="entry name" value="RESPONSE_REGULATORY"/>
    <property type="match status" value="1"/>
</dbReference>
<evidence type="ECO:0000256" key="16">
    <source>
        <dbReference type="ARBA" id="ARBA00023163"/>
    </source>
</evidence>
<evidence type="ECO:0000256" key="17">
    <source>
        <dbReference type="PROSITE-ProRule" id="PRU00169"/>
    </source>
</evidence>
<dbReference type="PROSITE" id="PS51755">
    <property type="entry name" value="OMPR_PHOB"/>
    <property type="match status" value="1"/>
</dbReference>
<feature type="domain" description="OmpR/PhoB-type" evidence="22">
    <location>
        <begin position="131"/>
        <end position="231"/>
    </location>
</feature>
<evidence type="ECO:0000259" key="20">
    <source>
        <dbReference type="PROSITE" id="PS50109"/>
    </source>
</evidence>
<keyword evidence="16" id="KW-0804">Transcription</keyword>
<dbReference type="Gene3D" id="1.10.10.10">
    <property type="entry name" value="Winged helix-like DNA-binding domain superfamily/Winged helix DNA-binding domain"/>
    <property type="match status" value="1"/>
</dbReference>
<evidence type="ECO:0000256" key="9">
    <source>
        <dbReference type="ARBA" id="ARBA00022777"/>
    </source>
</evidence>
<proteinExistence type="predicted"/>
<keyword evidence="7 19" id="KW-0812">Transmembrane</keyword>
<name>A0A974PCP6_9BACL</name>
<evidence type="ECO:0000256" key="3">
    <source>
        <dbReference type="ARBA" id="ARBA00004496"/>
    </source>
</evidence>
<keyword evidence="6" id="KW-0808">Transferase</keyword>
<evidence type="ECO:0000259" key="22">
    <source>
        <dbReference type="PROSITE" id="PS51755"/>
    </source>
</evidence>
<evidence type="ECO:0000256" key="5">
    <source>
        <dbReference type="ARBA" id="ARBA00022553"/>
    </source>
</evidence>
<dbReference type="SMART" id="SM00387">
    <property type="entry name" value="HATPase_c"/>
    <property type="match status" value="1"/>
</dbReference>
<dbReference type="EC" id="2.7.13.3" evidence="4"/>
<evidence type="ECO:0000256" key="6">
    <source>
        <dbReference type="ARBA" id="ARBA00022679"/>
    </source>
</evidence>
<dbReference type="FunFam" id="1.10.10.10:FF:000018">
    <property type="entry name" value="DNA-binding response regulator ResD"/>
    <property type="match status" value="1"/>
</dbReference>
<keyword evidence="11 19" id="KW-1133">Transmembrane helix</keyword>
<feature type="transmembrane region" description="Helical" evidence="19">
    <location>
        <begin position="305"/>
        <end position="326"/>
    </location>
</feature>
<dbReference type="Gene3D" id="3.30.565.10">
    <property type="entry name" value="Histidine kinase-like ATPase, C-terminal domain"/>
    <property type="match status" value="1"/>
</dbReference>
<dbReference type="Gene3D" id="6.10.250.690">
    <property type="match status" value="1"/>
</dbReference>
<evidence type="ECO:0000256" key="18">
    <source>
        <dbReference type="PROSITE-ProRule" id="PRU01091"/>
    </source>
</evidence>
<feature type="domain" description="Histidine kinase" evidence="20">
    <location>
        <begin position="387"/>
        <end position="603"/>
    </location>
</feature>
<dbReference type="GO" id="GO:0000155">
    <property type="term" value="F:phosphorelay sensor kinase activity"/>
    <property type="evidence" value="ECO:0007669"/>
    <property type="project" value="InterPro"/>
</dbReference>
<keyword evidence="24" id="KW-1185">Reference proteome</keyword>
<evidence type="ECO:0000256" key="8">
    <source>
        <dbReference type="ARBA" id="ARBA00022741"/>
    </source>
</evidence>
<keyword evidence="13" id="KW-0805">Transcription regulation</keyword>